<organism evidence="2">
    <name type="scientific">uncultured Phycisphaerae bacterium</name>
    <dbReference type="NCBI Taxonomy" id="904963"/>
    <lineage>
        <taxon>Bacteria</taxon>
        <taxon>Pseudomonadati</taxon>
        <taxon>Planctomycetota</taxon>
        <taxon>Phycisphaerae</taxon>
        <taxon>environmental samples</taxon>
    </lineage>
</organism>
<feature type="compositionally biased region" description="Low complexity" evidence="1">
    <location>
        <begin position="31"/>
        <end position="42"/>
    </location>
</feature>
<sequence>GHRGARRHGRDRHRRPRVHNPAERVERLRRAGPARARPVPGHRQARRAGRDRPPGGRGQALPRRPHQAARRGRPRRRRAAVRSRRRRRTRQPM</sequence>
<reference evidence="2" key="1">
    <citation type="submission" date="2020-02" db="EMBL/GenBank/DDBJ databases">
        <authorList>
            <person name="Meier V. D."/>
        </authorList>
    </citation>
    <scope>NUCLEOTIDE SEQUENCE</scope>
    <source>
        <strain evidence="2">AVDCRST_MAG64</strain>
    </source>
</reference>
<feature type="compositionally biased region" description="Basic residues" evidence="1">
    <location>
        <begin position="1"/>
        <end position="18"/>
    </location>
</feature>
<feature type="non-terminal residue" evidence="2">
    <location>
        <position position="1"/>
    </location>
</feature>
<proteinExistence type="predicted"/>
<protein>
    <submittedName>
        <fullName evidence="2">Uncharacterized protein</fullName>
    </submittedName>
</protein>
<dbReference type="AlphaFoldDB" id="A0A6J4NBS4"/>
<feature type="non-terminal residue" evidence="2">
    <location>
        <position position="93"/>
    </location>
</feature>
<evidence type="ECO:0000256" key="1">
    <source>
        <dbReference type="SAM" id="MobiDB-lite"/>
    </source>
</evidence>
<feature type="compositionally biased region" description="Basic residues" evidence="1">
    <location>
        <begin position="63"/>
        <end position="93"/>
    </location>
</feature>
<feature type="compositionally biased region" description="Basic and acidic residues" evidence="1">
    <location>
        <begin position="20"/>
        <end position="29"/>
    </location>
</feature>
<accession>A0A6J4NBS4</accession>
<gene>
    <name evidence="2" type="ORF">AVDCRST_MAG64-635</name>
</gene>
<dbReference type="EMBL" id="CADCUQ010000161">
    <property type="protein sequence ID" value="CAA9380792.1"/>
    <property type="molecule type" value="Genomic_DNA"/>
</dbReference>
<name>A0A6J4NBS4_9BACT</name>
<feature type="region of interest" description="Disordered" evidence="1">
    <location>
        <begin position="1"/>
        <end position="93"/>
    </location>
</feature>
<evidence type="ECO:0000313" key="2">
    <source>
        <dbReference type="EMBL" id="CAA9380792.1"/>
    </source>
</evidence>